<evidence type="ECO:0000313" key="2">
    <source>
        <dbReference type="EMBL" id="KAF1385263.1"/>
    </source>
</evidence>
<gene>
    <name evidence="2" type="ORF">PFLUV_G00105910</name>
</gene>
<name>A0A6A5F7T8_PERFL</name>
<keyword evidence="3" id="KW-1185">Reference proteome</keyword>
<evidence type="ECO:0000256" key="1">
    <source>
        <dbReference type="SAM" id="Phobius"/>
    </source>
</evidence>
<dbReference type="AlphaFoldDB" id="A0A6A5F7T8"/>
<keyword evidence="1" id="KW-0472">Membrane</keyword>
<evidence type="ECO:0000313" key="3">
    <source>
        <dbReference type="Proteomes" id="UP000465112"/>
    </source>
</evidence>
<proteinExistence type="predicted"/>
<feature type="transmembrane region" description="Helical" evidence="1">
    <location>
        <begin position="155"/>
        <end position="180"/>
    </location>
</feature>
<comment type="caution">
    <text evidence="2">The sequence shown here is derived from an EMBL/GenBank/DDBJ whole genome shotgun (WGS) entry which is preliminary data.</text>
</comment>
<dbReference type="EMBL" id="VHII01000009">
    <property type="protein sequence ID" value="KAF1385263.1"/>
    <property type="molecule type" value="Genomic_DNA"/>
</dbReference>
<protein>
    <submittedName>
        <fullName evidence="2">Uncharacterized protein</fullName>
    </submittedName>
</protein>
<sequence>MTFIEKYEITRARLLFSNGPFSCLFSAAAETLSALTCNVTEQHEGLYVYLLSRVPNLSISMSSGCGASWEQLNKTVIGRTESGGDPVSDVNLVQDLTNRSVTLKQCYDYLRYTKDCGTWEEAVCRVNCSAVLDLKDRLPTTVNATQTCFTENLCLYSLTFGLCVTGFLLGVAIVGVLYFWKTGKRRRRESAQVKASHTPAKNLIV</sequence>
<keyword evidence="1" id="KW-0812">Transmembrane</keyword>
<accession>A0A6A5F7T8</accession>
<reference evidence="2 3" key="1">
    <citation type="submission" date="2019-06" db="EMBL/GenBank/DDBJ databases">
        <title>A chromosome-scale genome assembly of the European perch, Perca fluviatilis.</title>
        <authorList>
            <person name="Roques C."/>
            <person name="Zahm M."/>
            <person name="Cabau C."/>
            <person name="Klopp C."/>
            <person name="Bouchez O."/>
            <person name="Donnadieu C."/>
            <person name="Kuhl H."/>
            <person name="Gislard M."/>
            <person name="Guendouz S."/>
            <person name="Journot L."/>
            <person name="Haffray P."/>
            <person name="Bestin A."/>
            <person name="Morvezen R."/>
            <person name="Feron R."/>
            <person name="Wen M."/>
            <person name="Jouanno E."/>
            <person name="Herpin A."/>
            <person name="Schartl M."/>
            <person name="Postlethwait J."/>
            <person name="Schaerlinger B."/>
            <person name="Chardard D."/>
            <person name="Lecocq T."/>
            <person name="Poncet C."/>
            <person name="Jaffrelo L."/>
            <person name="Lampietro C."/>
            <person name="Guiguen Y."/>
        </authorList>
    </citation>
    <scope>NUCLEOTIDE SEQUENCE [LARGE SCALE GENOMIC DNA]</scope>
    <source>
        <tissue evidence="2">Blood</tissue>
    </source>
</reference>
<keyword evidence="1" id="KW-1133">Transmembrane helix</keyword>
<dbReference type="Proteomes" id="UP000465112">
    <property type="component" value="Chromosome 9"/>
</dbReference>
<organism evidence="2 3">
    <name type="scientific">Perca fluviatilis</name>
    <name type="common">European perch</name>
    <dbReference type="NCBI Taxonomy" id="8168"/>
    <lineage>
        <taxon>Eukaryota</taxon>
        <taxon>Metazoa</taxon>
        <taxon>Chordata</taxon>
        <taxon>Craniata</taxon>
        <taxon>Vertebrata</taxon>
        <taxon>Euteleostomi</taxon>
        <taxon>Actinopterygii</taxon>
        <taxon>Neopterygii</taxon>
        <taxon>Teleostei</taxon>
        <taxon>Neoteleostei</taxon>
        <taxon>Acanthomorphata</taxon>
        <taxon>Eupercaria</taxon>
        <taxon>Perciformes</taxon>
        <taxon>Percoidei</taxon>
        <taxon>Percidae</taxon>
        <taxon>Percinae</taxon>
        <taxon>Perca</taxon>
    </lineage>
</organism>